<dbReference type="Pfam" id="PF25989">
    <property type="entry name" value="YknX_C"/>
    <property type="match status" value="1"/>
</dbReference>
<protein>
    <submittedName>
        <fullName evidence="6">Efflux RND transporter periplasmic adaptor subunit</fullName>
    </submittedName>
</protein>
<evidence type="ECO:0000259" key="3">
    <source>
        <dbReference type="Pfam" id="PF25917"/>
    </source>
</evidence>
<dbReference type="InterPro" id="IPR006143">
    <property type="entry name" value="RND_pump_MFP"/>
</dbReference>
<dbReference type="InterPro" id="IPR058637">
    <property type="entry name" value="YknX-like_C"/>
</dbReference>
<evidence type="ECO:0000259" key="2">
    <source>
        <dbReference type="Pfam" id="PF25876"/>
    </source>
</evidence>
<dbReference type="Pfam" id="PF25944">
    <property type="entry name" value="Beta-barrel_RND"/>
    <property type="match status" value="1"/>
</dbReference>
<evidence type="ECO:0000313" key="6">
    <source>
        <dbReference type="EMBL" id="MET6996269.1"/>
    </source>
</evidence>
<dbReference type="Pfam" id="PF25876">
    <property type="entry name" value="HH_MFP_RND"/>
    <property type="match status" value="1"/>
</dbReference>
<accession>A0ABV2SZR8</accession>
<dbReference type="NCBIfam" id="TIGR01730">
    <property type="entry name" value="RND_mfp"/>
    <property type="match status" value="1"/>
</dbReference>
<dbReference type="InterPro" id="IPR058624">
    <property type="entry name" value="MdtA-like_HH"/>
</dbReference>
<organism evidence="6 7">
    <name type="scientific">Chitinophaga defluvii</name>
    <dbReference type="NCBI Taxonomy" id="3163343"/>
    <lineage>
        <taxon>Bacteria</taxon>
        <taxon>Pseudomonadati</taxon>
        <taxon>Bacteroidota</taxon>
        <taxon>Chitinophagia</taxon>
        <taxon>Chitinophagales</taxon>
        <taxon>Chitinophagaceae</taxon>
        <taxon>Chitinophaga</taxon>
    </lineage>
</organism>
<dbReference type="Gene3D" id="2.40.50.100">
    <property type="match status" value="1"/>
</dbReference>
<dbReference type="Gene3D" id="2.40.30.170">
    <property type="match status" value="1"/>
</dbReference>
<evidence type="ECO:0000259" key="5">
    <source>
        <dbReference type="Pfam" id="PF25989"/>
    </source>
</evidence>
<dbReference type="InterPro" id="IPR058626">
    <property type="entry name" value="MdtA-like_b-barrel"/>
</dbReference>
<dbReference type="RefSeq" id="WP_354658915.1">
    <property type="nucleotide sequence ID" value="NZ_JBEXAC010000001.1"/>
</dbReference>
<name>A0ABV2SZR8_9BACT</name>
<comment type="caution">
    <text evidence="6">The sequence shown here is derived from an EMBL/GenBank/DDBJ whole genome shotgun (WGS) entry which is preliminary data.</text>
</comment>
<gene>
    <name evidence="6" type="ORF">ABR189_02770</name>
</gene>
<evidence type="ECO:0000256" key="1">
    <source>
        <dbReference type="ARBA" id="ARBA00009477"/>
    </source>
</evidence>
<reference evidence="6 7" key="1">
    <citation type="submission" date="2024-06" db="EMBL/GenBank/DDBJ databases">
        <title>Chitinophaga defluvii sp. nov., isolated from municipal sewage.</title>
        <authorList>
            <person name="Zhang L."/>
        </authorList>
    </citation>
    <scope>NUCLEOTIDE SEQUENCE [LARGE SCALE GENOMIC DNA]</scope>
    <source>
        <strain evidence="6 7">H8</strain>
    </source>
</reference>
<evidence type="ECO:0000259" key="4">
    <source>
        <dbReference type="Pfam" id="PF25944"/>
    </source>
</evidence>
<dbReference type="Proteomes" id="UP001549749">
    <property type="component" value="Unassembled WGS sequence"/>
</dbReference>
<feature type="domain" description="Multidrug resistance protein MdtA-like beta-barrel" evidence="4">
    <location>
        <begin position="217"/>
        <end position="305"/>
    </location>
</feature>
<dbReference type="Pfam" id="PF25917">
    <property type="entry name" value="BSH_RND"/>
    <property type="match status" value="1"/>
</dbReference>
<proteinExistence type="inferred from homology"/>
<comment type="similarity">
    <text evidence="1">Belongs to the membrane fusion protein (MFP) (TC 8.A.1) family.</text>
</comment>
<dbReference type="Gene3D" id="1.10.287.470">
    <property type="entry name" value="Helix hairpin bin"/>
    <property type="match status" value="1"/>
</dbReference>
<feature type="domain" description="Multidrug resistance protein MdtA-like barrel-sandwich hybrid" evidence="3">
    <location>
        <begin position="71"/>
        <end position="209"/>
    </location>
</feature>
<dbReference type="SUPFAM" id="SSF111369">
    <property type="entry name" value="HlyD-like secretion proteins"/>
    <property type="match status" value="1"/>
</dbReference>
<dbReference type="PANTHER" id="PTHR30158">
    <property type="entry name" value="ACRA/E-RELATED COMPONENT OF DRUG EFFLUX TRANSPORTER"/>
    <property type="match status" value="1"/>
</dbReference>
<sequence>MKPLSKPIFANMPGGFIYSVVIMALLSGCGASVANTETKQPVTALPVLNISTVPATTYREYTATLEGKVNVEIRPQVEGVLDKIYVDEGAFVKAGQPLFKIHDRPYEEQLSNANATLQAAQANMQKAQLEVDRLTPLVQNNVVAEVQLKTAQSVYQSAKASVAQAQAMVGSARINLGFTQINAPVSGYIGRIPYKAGSLVGRAETQPLTLLSDVNEVYAYFAMSETDFLQFKNETAGNTIADKVKQMPPVDLVLSDNSVYPQKGKIETMQGQFDKNIGTISFRATFPNAAGLLRSGNTGKIRIPEEFAAALVVPQSATFELQDKVFVFVVADSNKVASKPITVAGKSGAYYFVEKGVKAGDRIVYTGLDRLQDGAVITPQPMSMDSLLKVKPL</sequence>
<dbReference type="PANTHER" id="PTHR30158:SF23">
    <property type="entry name" value="MULTIDRUG RESISTANCE PROTEIN MEXA"/>
    <property type="match status" value="1"/>
</dbReference>
<keyword evidence="7" id="KW-1185">Reference proteome</keyword>
<evidence type="ECO:0000313" key="7">
    <source>
        <dbReference type="Proteomes" id="UP001549749"/>
    </source>
</evidence>
<feature type="domain" description="YknX-like C-terminal permuted SH3-like" evidence="5">
    <location>
        <begin position="310"/>
        <end position="378"/>
    </location>
</feature>
<dbReference type="InterPro" id="IPR058625">
    <property type="entry name" value="MdtA-like_BSH"/>
</dbReference>
<feature type="domain" description="Multidrug resistance protein MdtA-like alpha-helical hairpin" evidence="2">
    <location>
        <begin position="109"/>
        <end position="179"/>
    </location>
</feature>
<dbReference type="PROSITE" id="PS51257">
    <property type="entry name" value="PROKAR_LIPOPROTEIN"/>
    <property type="match status" value="1"/>
</dbReference>
<dbReference type="Gene3D" id="2.40.420.20">
    <property type="match status" value="1"/>
</dbReference>
<dbReference type="EMBL" id="JBEXAC010000001">
    <property type="protein sequence ID" value="MET6996269.1"/>
    <property type="molecule type" value="Genomic_DNA"/>
</dbReference>